<gene>
    <name evidence="3" type="ORF">KDW95_04305</name>
</gene>
<keyword evidence="4" id="KW-1185">Reference proteome</keyword>
<proteinExistence type="predicted"/>
<protein>
    <submittedName>
        <fullName evidence="3">DUF4197 domain-containing protein</fullName>
    </submittedName>
</protein>
<dbReference type="InterPro" id="IPR025245">
    <property type="entry name" value="DUF4197"/>
</dbReference>
<name>A0ABY5HMT6_9GAMM</name>
<keyword evidence="2" id="KW-0732">Signal</keyword>
<dbReference type="Pfam" id="PF13852">
    <property type="entry name" value="DUF4197"/>
    <property type="match status" value="1"/>
</dbReference>
<dbReference type="EMBL" id="CP073347">
    <property type="protein sequence ID" value="UTW12903.1"/>
    <property type="molecule type" value="Genomic_DNA"/>
</dbReference>
<feature type="region of interest" description="Disordered" evidence="1">
    <location>
        <begin position="38"/>
        <end position="59"/>
    </location>
</feature>
<feature type="signal peptide" evidence="2">
    <location>
        <begin position="1"/>
        <end position="25"/>
    </location>
</feature>
<evidence type="ECO:0000256" key="1">
    <source>
        <dbReference type="SAM" id="MobiDB-lite"/>
    </source>
</evidence>
<accession>A0ABY5HMT6</accession>
<evidence type="ECO:0000313" key="4">
    <source>
        <dbReference type="Proteomes" id="UP001058461"/>
    </source>
</evidence>
<sequence length="259" mass="27381">MTHLRFLSTPILVASLFGASMSTQADWKDVLNKAQETITQGQDTNSTSPTDAAISGLSSSDITGGLKEALIQGSRSAVESLGTEGGFLDNPAVRIPLPSQLQLVEKGLRVTGQGALADNFITSMNRAAEQAVPLASDLFVDTIREMSVEDARGILQGPDDAATAYLRAKNGDKLNTLMRPIVAEATDKVGVTSAYKNMSANAGMLGTVPGLDALDLDTYVTEQATDGLFAMIAAEEKRIRENPVARSTDLLKKVFSSAM</sequence>
<reference evidence="3" key="1">
    <citation type="submission" date="2021-04" db="EMBL/GenBank/DDBJ databases">
        <title>Oceanospirillales bacteria with DddD are important DMSP degraders in coastal seawater.</title>
        <authorList>
            <person name="Liu J."/>
        </authorList>
    </citation>
    <scope>NUCLEOTIDE SEQUENCE</scope>
    <source>
        <strain evidence="3">D13-1</strain>
    </source>
</reference>
<feature type="chain" id="PRO_5045622040" evidence="2">
    <location>
        <begin position="26"/>
        <end position="259"/>
    </location>
</feature>
<dbReference type="Proteomes" id="UP001058461">
    <property type="component" value="Chromosome"/>
</dbReference>
<evidence type="ECO:0000313" key="3">
    <source>
        <dbReference type="EMBL" id="UTW12903.1"/>
    </source>
</evidence>
<organism evidence="3 4">
    <name type="scientific">Marinobacterium rhizophilum</name>
    <dbReference type="NCBI Taxonomy" id="420402"/>
    <lineage>
        <taxon>Bacteria</taxon>
        <taxon>Pseudomonadati</taxon>
        <taxon>Pseudomonadota</taxon>
        <taxon>Gammaproteobacteria</taxon>
        <taxon>Oceanospirillales</taxon>
        <taxon>Oceanospirillaceae</taxon>
        <taxon>Marinobacterium</taxon>
    </lineage>
</organism>
<evidence type="ECO:0000256" key="2">
    <source>
        <dbReference type="SAM" id="SignalP"/>
    </source>
</evidence>
<dbReference type="RefSeq" id="WP_255855044.1">
    <property type="nucleotide sequence ID" value="NZ_CP073347.1"/>
</dbReference>